<organism evidence="2 3">
    <name type="scientific">Rhodovastum atsumiense</name>
    <dbReference type="NCBI Taxonomy" id="504468"/>
    <lineage>
        <taxon>Bacteria</taxon>
        <taxon>Pseudomonadati</taxon>
        <taxon>Pseudomonadota</taxon>
        <taxon>Alphaproteobacteria</taxon>
        <taxon>Acetobacterales</taxon>
        <taxon>Acetobacteraceae</taxon>
        <taxon>Rhodovastum</taxon>
    </lineage>
</organism>
<dbReference type="OrthoDB" id="7365525at2"/>
<proteinExistence type="predicted"/>
<evidence type="ECO:0000313" key="3">
    <source>
        <dbReference type="Proteomes" id="UP000325255"/>
    </source>
</evidence>
<reference evidence="2 3" key="1">
    <citation type="submission" date="2019-09" db="EMBL/GenBank/DDBJ databases">
        <title>Genome sequence of Rhodovastum atsumiense, a diverse member of the Acetobacteraceae family of non-sulfur purple photosynthetic bacteria.</title>
        <authorList>
            <person name="Meyer T."/>
            <person name="Kyndt J."/>
        </authorList>
    </citation>
    <scope>NUCLEOTIDE SEQUENCE [LARGE SCALE GENOMIC DNA]</scope>
    <source>
        <strain evidence="2 3">DSM 21279</strain>
    </source>
</reference>
<feature type="coiled-coil region" evidence="1">
    <location>
        <begin position="36"/>
        <end position="63"/>
    </location>
</feature>
<protein>
    <submittedName>
        <fullName evidence="2">ISKra4 family transposase</fullName>
    </submittedName>
</protein>
<name>A0A5M6IK59_9PROT</name>
<keyword evidence="3" id="KW-1185">Reference proteome</keyword>
<sequence>MARVAWVVRLVGTGADSDGQGTDVMEIAKPADLRDIANLGLNLAEAKELLAAIQREVVAAQAREHAVRRPTCRSCGGVCHMKDYRQHRIATLFGQVIVRLPRFCCGSCGGVESGVDWPSHCRSAPELDRLQAHLSALMTYRVAAGVLEQLFPLEAGKTHETLRRHTMTLGEQLRHPPGATPVTPAAAISISVDSTFIRSCEEAERHLEVRVGNVETDAGNRQVFGAVAGVKTDLVALIGQRLDSVGRTDATTLTGFTDGCAGLRSILVASGVAEPPILDWFHIAMRLQHLEQTAGALSTDTPVRREAKAVIVTEVDRLRWRLWNGKAKDAQVSIERIRKVMHAFQGEVAGHPSHVPSSRKLWTALLALDGYLVGQANWMVNYAERHRAGLRVGTAITEGTANFLVNRRMNKSQHMRWTRHGADLLLQVRCAVYNGTFGPSFGQRFQIANGQHPPAALAA</sequence>
<gene>
    <name evidence="2" type="ORF">F1189_31430</name>
</gene>
<dbReference type="NCBIfam" id="NF033572">
    <property type="entry name" value="transpos_ISKra4"/>
    <property type="match status" value="1"/>
</dbReference>
<keyword evidence="1" id="KW-0175">Coiled coil</keyword>
<comment type="caution">
    <text evidence="2">The sequence shown here is derived from an EMBL/GenBank/DDBJ whole genome shotgun (WGS) entry which is preliminary data.</text>
</comment>
<accession>A0A5M6IK59</accession>
<evidence type="ECO:0000256" key="1">
    <source>
        <dbReference type="SAM" id="Coils"/>
    </source>
</evidence>
<dbReference type="Proteomes" id="UP000325255">
    <property type="component" value="Unassembled WGS sequence"/>
</dbReference>
<dbReference type="AlphaFoldDB" id="A0A5M6IK59"/>
<evidence type="ECO:0000313" key="2">
    <source>
        <dbReference type="EMBL" id="KAA5607948.1"/>
    </source>
</evidence>
<dbReference type="EMBL" id="VWPK01000126">
    <property type="protein sequence ID" value="KAA5607948.1"/>
    <property type="molecule type" value="Genomic_DNA"/>
</dbReference>